<name>G5GJ05_9FIRM</name>
<dbReference type="OrthoDB" id="9772924at2"/>
<dbReference type="InterPro" id="IPR030678">
    <property type="entry name" value="Peptide/Ni-bd"/>
</dbReference>
<dbReference type="GO" id="GO:0042597">
    <property type="term" value="C:periplasmic space"/>
    <property type="evidence" value="ECO:0007669"/>
    <property type="project" value="UniProtKB-ARBA"/>
</dbReference>
<protein>
    <recommendedName>
        <fullName evidence="2">Solute-binding protein family 5 domain-containing protein</fullName>
    </recommendedName>
</protein>
<dbReference type="CDD" id="cd08490">
    <property type="entry name" value="PBP2_NikA_DppA_OppA_like_3"/>
    <property type="match status" value="1"/>
</dbReference>
<feature type="signal peptide" evidence="1">
    <location>
        <begin position="1"/>
        <end position="18"/>
    </location>
</feature>
<dbReference type="PIRSF" id="PIRSF002741">
    <property type="entry name" value="MppA"/>
    <property type="match status" value="1"/>
</dbReference>
<dbReference type="Proteomes" id="UP000003011">
    <property type="component" value="Unassembled WGS sequence"/>
</dbReference>
<reference evidence="3 4" key="1">
    <citation type="submission" date="2011-08" db="EMBL/GenBank/DDBJ databases">
        <title>The Genome Sequence of Johnsonella ignava ATCC 51276.</title>
        <authorList>
            <consortium name="The Broad Institute Genome Sequencing Platform"/>
            <person name="Earl A."/>
            <person name="Ward D."/>
            <person name="Feldgarden M."/>
            <person name="Gevers D."/>
            <person name="Izard J."/>
            <person name="Blanton J.M."/>
            <person name="Baranova O.V."/>
            <person name="Dewhirst F.E."/>
            <person name="Young S.K."/>
            <person name="Zeng Q."/>
            <person name="Gargeya S."/>
            <person name="Fitzgerald M."/>
            <person name="Haas B."/>
            <person name="Abouelleil A."/>
            <person name="Alvarado L."/>
            <person name="Arachchi H.M."/>
            <person name="Berlin A."/>
            <person name="Brown A."/>
            <person name="Chapman S.B."/>
            <person name="Chen Z."/>
            <person name="Dunbar C."/>
            <person name="Freedman E."/>
            <person name="Gearin G."/>
            <person name="Gellesch M."/>
            <person name="Goldberg J."/>
            <person name="Griggs A."/>
            <person name="Gujja S."/>
            <person name="Heiman D."/>
            <person name="Howarth C."/>
            <person name="Larson L."/>
            <person name="Lui A."/>
            <person name="MacDonald P.J.P."/>
            <person name="Montmayeur A."/>
            <person name="Murphy C."/>
            <person name="Neiman D."/>
            <person name="Pearson M."/>
            <person name="Priest M."/>
            <person name="Roberts A."/>
            <person name="Saif S."/>
            <person name="Shea T."/>
            <person name="Shenoy N."/>
            <person name="Sisk P."/>
            <person name="Stolte C."/>
            <person name="Sykes S."/>
            <person name="Wortman J."/>
            <person name="Nusbaum C."/>
            <person name="Birren B."/>
        </authorList>
    </citation>
    <scope>NUCLEOTIDE SEQUENCE [LARGE SCALE GENOMIC DNA]</scope>
    <source>
        <strain evidence="3 4">ATCC 51276</strain>
    </source>
</reference>
<evidence type="ECO:0000313" key="4">
    <source>
        <dbReference type="Proteomes" id="UP000003011"/>
    </source>
</evidence>
<keyword evidence="1" id="KW-0732">Signal</keyword>
<dbReference type="Gene3D" id="3.10.105.10">
    <property type="entry name" value="Dipeptide-binding Protein, Domain 3"/>
    <property type="match status" value="1"/>
</dbReference>
<dbReference type="eggNOG" id="COG0747">
    <property type="taxonomic scope" value="Bacteria"/>
</dbReference>
<accession>G5GJ05</accession>
<dbReference type="HOGENOM" id="CLU_017028_7_5_9"/>
<proteinExistence type="predicted"/>
<feature type="domain" description="Solute-binding protein family 5" evidence="2">
    <location>
        <begin position="73"/>
        <end position="419"/>
    </location>
</feature>
<gene>
    <name evidence="3" type="ORF">HMPREF9333_01545</name>
</gene>
<dbReference type="STRING" id="679200.HMPREF9333_01545"/>
<keyword evidence="4" id="KW-1185">Reference proteome</keyword>
<dbReference type="GO" id="GO:0043190">
    <property type="term" value="C:ATP-binding cassette (ABC) transporter complex"/>
    <property type="evidence" value="ECO:0007669"/>
    <property type="project" value="InterPro"/>
</dbReference>
<organism evidence="3 4">
    <name type="scientific">Johnsonella ignava ATCC 51276</name>
    <dbReference type="NCBI Taxonomy" id="679200"/>
    <lineage>
        <taxon>Bacteria</taxon>
        <taxon>Bacillati</taxon>
        <taxon>Bacillota</taxon>
        <taxon>Clostridia</taxon>
        <taxon>Lachnospirales</taxon>
        <taxon>Lachnospiraceae</taxon>
        <taxon>Johnsonella</taxon>
    </lineage>
</organism>
<comment type="caution">
    <text evidence="3">The sequence shown here is derived from an EMBL/GenBank/DDBJ whole genome shotgun (WGS) entry which is preliminary data.</text>
</comment>
<dbReference type="RefSeq" id="WP_005541249.1">
    <property type="nucleotide sequence ID" value="NZ_JH378833.1"/>
</dbReference>
<sequence length="506" mass="56262">MAAVLLLSSCTGSSSQNAASQTKNNAEDKTKTIKVGSTSAVVSGLDPAVDWNGWYTVRYGIAETLFRLDDSLNPVPWLASSYKNIDENTWEIKIKDNVVFSNGEKMTAQKVIDSLKRAGDMNSRAASLKDCEYTAGSDGKTITIKTKEPYVALINDLCDPYSAVIDTAAGKDFEKSPIGTGPFVISEFNENTKAVMKKNDKYWDGEVKADSIEYINVADFDTLALSINSGELDVAQDLSPESAQTLKNNTDINLNMTTQSRTYQLYFNLETMKDKAVREAVMYALDKETIDNVQLNGCVLPANGAFLENSSYGGKNLKLRKYDLSKAKELLKDAGYTDTDNDGIVEKDGKPLKIKFCIYKRLAMENMAVEMQSDLKKAGIDADVTVYEKSTFYKSGDFDIGLYSIVTMPTGDAYPFLRDCMQTDGVANFGKYYNKEVQEDLEKLSKEFNKEERSAIVDRIQQAASDDAAFDYMGFNKMYTAVSKDVEGYLTTSNDYYQVTKDTYKK</sequence>
<feature type="chain" id="PRO_5038588276" description="Solute-binding protein family 5 domain-containing protein" evidence="1">
    <location>
        <begin position="19"/>
        <end position="506"/>
    </location>
</feature>
<dbReference type="PANTHER" id="PTHR30290">
    <property type="entry name" value="PERIPLASMIC BINDING COMPONENT OF ABC TRANSPORTER"/>
    <property type="match status" value="1"/>
</dbReference>
<dbReference type="GO" id="GO:0015833">
    <property type="term" value="P:peptide transport"/>
    <property type="evidence" value="ECO:0007669"/>
    <property type="project" value="TreeGrafter"/>
</dbReference>
<dbReference type="AlphaFoldDB" id="G5GJ05"/>
<dbReference type="Gene3D" id="3.40.190.10">
    <property type="entry name" value="Periplasmic binding protein-like II"/>
    <property type="match status" value="1"/>
</dbReference>
<dbReference type="GO" id="GO:1904680">
    <property type="term" value="F:peptide transmembrane transporter activity"/>
    <property type="evidence" value="ECO:0007669"/>
    <property type="project" value="TreeGrafter"/>
</dbReference>
<dbReference type="Pfam" id="PF00496">
    <property type="entry name" value="SBP_bac_5"/>
    <property type="match status" value="1"/>
</dbReference>
<dbReference type="EMBL" id="ACZL01000023">
    <property type="protein sequence ID" value="EHI55409.1"/>
    <property type="molecule type" value="Genomic_DNA"/>
</dbReference>
<dbReference type="InterPro" id="IPR039424">
    <property type="entry name" value="SBP_5"/>
</dbReference>
<evidence type="ECO:0000313" key="3">
    <source>
        <dbReference type="EMBL" id="EHI55409.1"/>
    </source>
</evidence>
<dbReference type="SUPFAM" id="SSF53850">
    <property type="entry name" value="Periplasmic binding protein-like II"/>
    <property type="match status" value="1"/>
</dbReference>
<evidence type="ECO:0000256" key="1">
    <source>
        <dbReference type="SAM" id="SignalP"/>
    </source>
</evidence>
<dbReference type="PANTHER" id="PTHR30290:SF81">
    <property type="entry name" value="OLIGOPEPTIDE-BINDING PROTEIN OPPA"/>
    <property type="match status" value="1"/>
</dbReference>
<dbReference type="InterPro" id="IPR000914">
    <property type="entry name" value="SBP_5_dom"/>
</dbReference>
<evidence type="ECO:0000259" key="2">
    <source>
        <dbReference type="Pfam" id="PF00496"/>
    </source>
</evidence>